<dbReference type="InterPro" id="IPR015943">
    <property type="entry name" value="WD40/YVTN_repeat-like_dom_sf"/>
</dbReference>
<proteinExistence type="predicted"/>
<gene>
    <name evidence="4" type="ORF">KK083_30585</name>
</gene>
<dbReference type="RefSeq" id="WP_254169962.1">
    <property type="nucleotide sequence ID" value="NZ_JAHESF010000063.1"/>
</dbReference>
<dbReference type="Pfam" id="PF13205">
    <property type="entry name" value="Big_5"/>
    <property type="match status" value="1"/>
</dbReference>
<dbReference type="Gene3D" id="2.60.40.4070">
    <property type="match status" value="1"/>
</dbReference>
<dbReference type="InterPro" id="IPR013783">
    <property type="entry name" value="Ig-like_fold"/>
</dbReference>
<evidence type="ECO:0000313" key="5">
    <source>
        <dbReference type="Proteomes" id="UP001319200"/>
    </source>
</evidence>
<organism evidence="4 5">
    <name type="scientific">Chryseosolibacter histidini</name>
    <dbReference type="NCBI Taxonomy" id="2782349"/>
    <lineage>
        <taxon>Bacteria</taxon>
        <taxon>Pseudomonadati</taxon>
        <taxon>Bacteroidota</taxon>
        <taxon>Cytophagia</taxon>
        <taxon>Cytophagales</taxon>
        <taxon>Chryseotaleaceae</taxon>
        <taxon>Chryseosolibacter</taxon>
    </lineage>
</organism>
<feature type="chain" id="PRO_5042966669" evidence="2">
    <location>
        <begin position="20"/>
        <end position="2085"/>
    </location>
</feature>
<feature type="signal peptide" evidence="2">
    <location>
        <begin position="1"/>
        <end position="19"/>
    </location>
</feature>
<dbReference type="InterPro" id="IPR003961">
    <property type="entry name" value="FN3_dom"/>
</dbReference>
<dbReference type="CDD" id="cd15482">
    <property type="entry name" value="Sialidase_non-viral"/>
    <property type="match status" value="1"/>
</dbReference>
<evidence type="ECO:0000256" key="1">
    <source>
        <dbReference type="ARBA" id="ARBA00022729"/>
    </source>
</evidence>
<dbReference type="InterPro" id="IPR028994">
    <property type="entry name" value="Integrin_alpha_N"/>
</dbReference>
<dbReference type="Gene3D" id="2.130.10.10">
    <property type="entry name" value="YVTN repeat-like/Quinoprotein amine dehydrogenase"/>
    <property type="match status" value="3"/>
</dbReference>
<dbReference type="PANTHER" id="PTHR16026:SF0">
    <property type="entry name" value="CARTILAGE ACIDIC PROTEIN 1"/>
    <property type="match status" value="1"/>
</dbReference>
<evidence type="ECO:0000313" key="4">
    <source>
        <dbReference type="EMBL" id="MBT1701279.1"/>
    </source>
</evidence>
<dbReference type="SMART" id="SM00060">
    <property type="entry name" value="FN3"/>
    <property type="match status" value="2"/>
</dbReference>
<sequence>MKIRLLILITLLSIEYIQAQNPVVWQKKNGPTGGQIVDIEVDVANNKIYAIAGRNKPYVSSDNGVTWSRVIFSGADNYFYDIEITNNTIFLVSSYDLYASTNGGTSFSRRSSTDFNSQYSSGYKLKRLSGGRLVVLGSNSIYVSDDNGINWVQGYNYVSAVSRDYLVVNATDQIFIVQNNRPYRSVDGGATFSDFSGGVIPAGTAQSLSATNNGSAVFCVATGGIYTSVGGGAWTSIKGGSISEATISGGVPSFLEFTADGLGMYFMDNFNHRLHAKTVSGASTTWAQQQSPFPSATAFVNCASAKDFPSPSTSTAFFGTMEGIYRTTSGGASITASNSGIGGVEASNIAVDNFNNIFMSAGWVGLLKSTDGNTWNKVANLANYVEDVFTNPPGDVLYARTTPNGGGTNTFSRSLDKGVNWTALTPPTTFIWMGSAGDNDKLFGLSNNYNPATFYYSANQGTTWSAGPVTIGGLPASFYIDEDDVYFASPTLMFLKLRNPSNSSTEELWKISITYSGTAFSSATATKITSPITEQIDKIYAGNGKLYIYSNDSVDKIAVSSDGGTSWNVYTVPDSRTMTVAKNGYIFIMNYSQKVYISKDYGASIIDTDLSTAFANDVTDAEIDNAGRAYLSFNGNFVHATASTIVLAAAPSALTSVGVGATSVALKWKDNSNNEDRFRIEVSANGTTFAEVGELQQYNVCNNTFGYFVVQGLQPSTSYTFRVTAVNAAGASAPVTLVQATASACPQTIPDNRSWSAVNAGTVYAPVGSPKIVSIRNISGSRYSISDLSLGLLGSLSTVPASFNVNCAQTFVVNGDNELQPNGDGAWNGTNQITLKWYDCGGTAEQTITLTLQATDPAPAIPTNLQAYALSNSTIEVSWTAGDYDKKYYIERSLNNVSFSQVGTVNYPTTRFVDNGPLTEGVTYYYRVKSENANASPLQSVFSASKSVVFKKPTFIVTATTLSSYITASIGAYWADFNNDGLEDFASVVLDPILQRGTPVIFKNLGTGNFEKIDPAGIENRAYFFLYTVDYDNDNKTDMIFTGDENSEVFVYKGNGDFTFTKVADADLGALANIPVHLEVSGVSWADINNDGLLDVLYATYDPQESGSAARSMTLLKQTASHSFVKVASPGDVASDTEPAITGVWADYNNDGYQDVLIANSDGDLRLYKNNGNETFTRTSGIGFDGSDAIAVSWGDYNNDGNPDIFTSTSSTSPPLVNALYKNNGDGTFTKELASGLSENTAAIAASWGDYNNDGYLDLVCTGFGSVPTRLLLRDASTAPGNVSFIKLVNEKVNDITVSHYGAANADFNQNGLLDLAMSSFTFSQSDDLGVVQHSLFEANAPTGNWSEVKLVPVNGNKKAIGAKIILTAGGVTQSREISTSSAIVSKNSGVVHFGLGSTSSITNIQVKWRNGAVQNYPNPGINQVLTITEDLQAPSITARVPAHSATGVATNTTIDVTFDDANTVAVAGKKLIVSVSGGSAVANIDAAAATKTGSTFRFTLPAALQGNTDYVVTIESGAFRDIYANNFAGVSAGTWNFKTVDPPDATAPVITFTPAATLPKGFSAASPSITVTDNKQVSTVVVSIRPISGTTYATVNATAGATANTWNATLTEATHFDAIGSEFFITATDAAGNSTRSPEGTATHKVFLTYNENESKIPSDRLGFGGQKANWKVFAIPFELGNNNAVTSIFNEFESLTNKVDYRLITYGSETAWSEYPTGFTTIARGTGYFINIKEPVEIKIGNNLTAPTNSRSSLFSISLKQGWNMVGNPYLTSISWADVAAYNSLTGTTAQLKKFANGAYSNNQSLSSYEGGFVFASAATTVSIPFLGQTTAGGREGFRDLDTNIDAEAWALPIALSQGELSYDLGAVGMSPDASVSFDQHDDVTPPRFFDYLEMNFSHPEHFAKRFTRDVVPTQNAYTWAFTVDANQHGQARLMWDNMALANAQNDIFLLDITLQKLVNMKETGSYFFDPKESTNFRIYFGGNLKIAPESVFLGKAYPNPTSGLTTVAFSLPESGGLNQQVSLDIIDAMGKAAGTISQGSYGPGYHEVSWDAKTLSSGFYTYRLTVNGKHGKTTQVTKLIIK</sequence>
<accession>A0AAP2DV51</accession>
<name>A0AAP2DV51_9BACT</name>
<dbReference type="Pfam" id="PF07593">
    <property type="entry name" value="UnbV_ASPIC"/>
    <property type="match status" value="1"/>
</dbReference>
<dbReference type="InterPro" id="IPR036116">
    <property type="entry name" value="FN3_sf"/>
</dbReference>
<dbReference type="InterPro" id="IPR011519">
    <property type="entry name" value="UnbV_ASPIC"/>
</dbReference>
<dbReference type="PANTHER" id="PTHR16026">
    <property type="entry name" value="CARTILAGE ACIDIC PROTEIN 1"/>
    <property type="match status" value="1"/>
</dbReference>
<dbReference type="SUPFAM" id="SSF49265">
    <property type="entry name" value="Fibronectin type III"/>
    <property type="match status" value="2"/>
</dbReference>
<feature type="domain" description="Fibronectin type-III" evidence="3">
    <location>
        <begin position="861"/>
        <end position="953"/>
    </location>
</feature>
<dbReference type="InterPro" id="IPR032812">
    <property type="entry name" value="SbsA_Ig"/>
</dbReference>
<dbReference type="Gene3D" id="2.60.40.10">
    <property type="entry name" value="Immunoglobulins"/>
    <property type="match status" value="2"/>
</dbReference>
<keyword evidence="1 2" id="KW-0732">Signal</keyword>
<evidence type="ECO:0000256" key="2">
    <source>
        <dbReference type="SAM" id="SignalP"/>
    </source>
</evidence>
<dbReference type="Gene3D" id="2.130.10.130">
    <property type="entry name" value="Integrin alpha, N-terminal"/>
    <property type="match status" value="1"/>
</dbReference>
<protein>
    <submittedName>
        <fullName evidence="4">VCBS repeat-containing protein</fullName>
    </submittedName>
</protein>
<keyword evidence="5" id="KW-1185">Reference proteome</keyword>
<dbReference type="Proteomes" id="UP001319200">
    <property type="component" value="Unassembled WGS sequence"/>
</dbReference>
<dbReference type="CDD" id="cd00063">
    <property type="entry name" value="FN3"/>
    <property type="match status" value="2"/>
</dbReference>
<comment type="caution">
    <text evidence="4">The sequence shown here is derived from an EMBL/GenBank/DDBJ whole genome shotgun (WGS) entry which is preliminary data.</text>
</comment>
<reference evidence="4 5" key="1">
    <citation type="submission" date="2021-05" db="EMBL/GenBank/DDBJ databases">
        <title>A Polyphasic approach of four new species of the genus Ohtaekwangia: Ohtaekwangia histidinii sp. nov., Ohtaekwangia cretensis sp. nov., Ohtaekwangia indiensis sp. nov., Ohtaekwangia reichenbachii sp. nov. from diverse environment.</title>
        <authorList>
            <person name="Octaviana S."/>
        </authorList>
    </citation>
    <scope>NUCLEOTIDE SEQUENCE [LARGE SCALE GENOMIC DNA]</scope>
    <source>
        <strain evidence="4 5">PWU4</strain>
    </source>
</reference>
<dbReference type="SUPFAM" id="SSF110296">
    <property type="entry name" value="Oligoxyloglucan reducing end-specific cellobiohydrolase"/>
    <property type="match status" value="2"/>
</dbReference>
<dbReference type="InterPro" id="IPR013517">
    <property type="entry name" value="FG-GAP"/>
</dbReference>
<dbReference type="InterPro" id="IPR027039">
    <property type="entry name" value="Crtac1"/>
</dbReference>
<dbReference type="EMBL" id="JAHESF010000063">
    <property type="protein sequence ID" value="MBT1701279.1"/>
    <property type="molecule type" value="Genomic_DNA"/>
</dbReference>
<feature type="domain" description="Fibronectin type-III" evidence="3">
    <location>
        <begin position="650"/>
        <end position="748"/>
    </location>
</feature>
<dbReference type="Pfam" id="PF00041">
    <property type="entry name" value="fn3"/>
    <property type="match status" value="1"/>
</dbReference>
<dbReference type="SUPFAM" id="SSF69318">
    <property type="entry name" value="Integrin alpha N-terminal domain"/>
    <property type="match status" value="2"/>
</dbReference>
<dbReference type="PROSITE" id="PS50853">
    <property type="entry name" value="FN3"/>
    <property type="match status" value="2"/>
</dbReference>
<evidence type="ECO:0000259" key="3">
    <source>
        <dbReference type="PROSITE" id="PS50853"/>
    </source>
</evidence>
<dbReference type="Pfam" id="PF13517">
    <property type="entry name" value="FG-GAP_3"/>
    <property type="match status" value="3"/>
</dbReference>